<dbReference type="Proteomes" id="UP000030014">
    <property type="component" value="Unassembled WGS sequence"/>
</dbReference>
<gene>
    <name evidence="2" type="ORF">Z955_07195</name>
</gene>
<evidence type="ECO:0000313" key="3">
    <source>
        <dbReference type="Proteomes" id="UP000030014"/>
    </source>
</evidence>
<accession>A0A0A0IGB1</accession>
<sequence length="156" mass="18153">MDEFIKLLDENLDYISHKIIADTFYIDVVSNRKQVICPFCGKPSTKTHSRYIKQFQDLPIQGKKVIINLTNRKMFCVNEDCSHKTFAEGFDFLMPKAKKTKRLEKEILNLSLNLSSINASKYLSKKVAKVSKSTICNLLKKRNENKKQRKNNKSVY</sequence>
<dbReference type="EMBL" id="JDRY01000033">
    <property type="protein sequence ID" value="KGM99598.1"/>
    <property type="molecule type" value="Genomic_DNA"/>
</dbReference>
<dbReference type="Pfam" id="PF14690">
    <property type="entry name" value="Zn_ribbon_ISL3"/>
    <property type="match status" value="1"/>
</dbReference>
<evidence type="ECO:0000259" key="1">
    <source>
        <dbReference type="Pfam" id="PF14690"/>
    </source>
</evidence>
<dbReference type="InterPro" id="IPR029261">
    <property type="entry name" value="Transposase_Znf"/>
</dbReference>
<dbReference type="AlphaFoldDB" id="A0A0A0IGB1"/>
<dbReference type="RefSeq" id="WP_039259484.1">
    <property type="nucleotide sequence ID" value="NZ_JDRY01000033.1"/>
</dbReference>
<comment type="caution">
    <text evidence="2">The sequence shown here is derived from an EMBL/GenBank/DDBJ whole genome shotgun (WGS) entry which is preliminary data.</text>
</comment>
<protein>
    <submittedName>
        <fullName evidence="2">Transposase</fullName>
    </submittedName>
</protein>
<evidence type="ECO:0000313" key="2">
    <source>
        <dbReference type="EMBL" id="KGM99598.1"/>
    </source>
</evidence>
<organism evidence="2 3">
    <name type="scientific">Clostridium botulinum C/D str. DC5</name>
    <dbReference type="NCBI Taxonomy" id="1443128"/>
    <lineage>
        <taxon>Bacteria</taxon>
        <taxon>Bacillati</taxon>
        <taxon>Bacillota</taxon>
        <taxon>Clostridia</taxon>
        <taxon>Eubacteriales</taxon>
        <taxon>Clostridiaceae</taxon>
        <taxon>Clostridium</taxon>
    </lineage>
</organism>
<reference evidence="2 3" key="1">
    <citation type="submission" date="2014-01" db="EMBL/GenBank/DDBJ databases">
        <title>Plasmidome dynamics in the species complex Clostridium novyi sensu lato converts strains of independent lineages into distinctly different pathogens.</title>
        <authorList>
            <person name="Skarin H."/>
            <person name="Segerman B."/>
        </authorList>
    </citation>
    <scope>NUCLEOTIDE SEQUENCE [LARGE SCALE GENOMIC DNA]</scope>
    <source>
        <strain evidence="2 3">DC5</strain>
    </source>
</reference>
<feature type="domain" description="Transposase IS204/IS1001/IS1096/IS1165 zinc-finger" evidence="1">
    <location>
        <begin position="34"/>
        <end position="76"/>
    </location>
</feature>
<name>A0A0A0IGB1_CLOBO</name>
<proteinExistence type="predicted"/>